<dbReference type="CDD" id="cd01167">
    <property type="entry name" value="bac_FRK"/>
    <property type="match status" value="1"/>
</dbReference>
<dbReference type="InterPro" id="IPR011611">
    <property type="entry name" value="PfkB_dom"/>
</dbReference>
<dbReference type="PROSITE" id="PS00583">
    <property type="entry name" value="PFKB_KINASES_1"/>
    <property type="match status" value="1"/>
</dbReference>
<keyword evidence="2 7" id="KW-0808">Transferase</keyword>
<accession>A0A5S9Q9M4</accession>
<proteinExistence type="inferred from homology"/>
<evidence type="ECO:0000313" key="7">
    <source>
        <dbReference type="EMBL" id="CAA0114209.1"/>
    </source>
</evidence>
<evidence type="ECO:0000259" key="6">
    <source>
        <dbReference type="Pfam" id="PF00294"/>
    </source>
</evidence>
<dbReference type="Proteomes" id="UP000430146">
    <property type="component" value="Unassembled WGS sequence"/>
</dbReference>
<evidence type="ECO:0000313" key="8">
    <source>
        <dbReference type="Proteomes" id="UP000430146"/>
    </source>
</evidence>
<keyword evidence="3" id="KW-0547">Nucleotide-binding</keyword>
<dbReference type="Pfam" id="PF00294">
    <property type="entry name" value="PfkB"/>
    <property type="match status" value="1"/>
</dbReference>
<sequence length="322" mass="33574">MRALVIGEALIDIVERESSTAREATEHVGGSPLNVAVGLARLGREVDFLTHIGTDERGRRIIDYVESAGAQLVPGSNTASRTPTARATVDRAGSATYTFDIDWQLSGTPEVAPPLVLHTGSIAAVLEPGCLATAALVDTYHLSATCTFDPNVRSALIDDADSARARIDRLVERADVVKASDEDLRWIDPTRPPEEVATGWLALGPSIVVVTTGSGGAVAMCAAGTARVPAFDVDVADTVGAGDAFMTGLIDALWSQDLLGADRRPRLAAIGLDDLTRAVRAAATAAALTVTREGADLPDRASLSRFSPRVRGESAGPSDILG</sequence>
<dbReference type="GO" id="GO:0008865">
    <property type="term" value="F:fructokinase activity"/>
    <property type="evidence" value="ECO:0007669"/>
    <property type="project" value="UniProtKB-EC"/>
</dbReference>
<dbReference type="Gene3D" id="3.40.1190.20">
    <property type="match status" value="1"/>
</dbReference>
<evidence type="ECO:0000256" key="2">
    <source>
        <dbReference type="ARBA" id="ARBA00022679"/>
    </source>
</evidence>
<evidence type="ECO:0000256" key="1">
    <source>
        <dbReference type="ARBA" id="ARBA00010688"/>
    </source>
</evidence>
<gene>
    <name evidence="7" type="primary">scrK</name>
    <name evidence="7" type="ORF">AELLOGFF_03709</name>
</gene>
<keyword evidence="4 7" id="KW-0418">Kinase</keyword>
<dbReference type="OrthoDB" id="9795789at2"/>
<evidence type="ECO:0000256" key="5">
    <source>
        <dbReference type="ARBA" id="ARBA00022840"/>
    </source>
</evidence>
<reference evidence="7 8" key="1">
    <citation type="submission" date="2019-11" db="EMBL/GenBank/DDBJ databases">
        <authorList>
            <person name="Holert J."/>
        </authorList>
    </citation>
    <scope>NUCLEOTIDE SEQUENCE [LARGE SCALE GENOMIC DNA]</scope>
    <source>
        <strain evidence="7">BC8_1</strain>
    </source>
</reference>
<dbReference type="SUPFAM" id="SSF53613">
    <property type="entry name" value="Ribokinase-like"/>
    <property type="match status" value="1"/>
</dbReference>
<protein>
    <submittedName>
        <fullName evidence="7">Fructokinase</fullName>
        <ecNumber evidence="7">2.7.1.4</ecNumber>
    </submittedName>
</protein>
<dbReference type="InterPro" id="IPR050306">
    <property type="entry name" value="PfkB_Carbo_kinase"/>
</dbReference>
<dbReference type="EC" id="2.7.1.4" evidence="7"/>
<dbReference type="InterPro" id="IPR002173">
    <property type="entry name" value="Carboh/pur_kinase_PfkB_CS"/>
</dbReference>
<evidence type="ECO:0000256" key="3">
    <source>
        <dbReference type="ARBA" id="ARBA00022741"/>
    </source>
</evidence>
<dbReference type="AlphaFoldDB" id="A0A5S9Q9M4"/>
<dbReference type="RefSeq" id="WP_159230357.1">
    <property type="nucleotide sequence ID" value="NZ_CACSIP010000013.1"/>
</dbReference>
<keyword evidence="5" id="KW-0067">ATP-binding</keyword>
<feature type="domain" description="Carbohydrate kinase PfkB" evidence="6">
    <location>
        <begin position="4"/>
        <end position="297"/>
    </location>
</feature>
<organism evidence="7 8">
    <name type="scientific">Mycolicibacterium vanbaalenii</name>
    <name type="common">Mycobacterium vanbaalenii</name>
    <dbReference type="NCBI Taxonomy" id="110539"/>
    <lineage>
        <taxon>Bacteria</taxon>
        <taxon>Bacillati</taxon>
        <taxon>Actinomycetota</taxon>
        <taxon>Actinomycetes</taxon>
        <taxon>Mycobacteriales</taxon>
        <taxon>Mycobacteriaceae</taxon>
        <taxon>Mycolicibacterium</taxon>
    </lineage>
</organism>
<dbReference type="InterPro" id="IPR029056">
    <property type="entry name" value="Ribokinase-like"/>
</dbReference>
<keyword evidence="8" id="KW-1185">Reference proteome</keyword>
<dbReference type="EMBL" id="CACSIP010000013">
    <property type="protein sequence ID" value="CAA0114209.1"/>
    <property type="molecule type" value="Genomic_DNA"/>
</dbReference>
<dbReference type="PANTHER" id="PTHR43085:SF1">
    <property type="entry name" value="PSEUDOURIDINE KINASE-RELATED"/>
    <property type="match status" value="1"/>
</dbReference>
<name>A0A5S9Q9M4_MYCVN</name>
<dbReference type="PANTHER" id="PTHR43085">
    <property type="entry name" value="HEXOKINASE FAMILY MEMBER"/>
    <property type="match status" value="1"/>
</dbReference>
<evidence type="ECO:0000256" key="4">
    <source>
        <dbReference type="ARBA" id="ARBA00022777"/>
    </source>
</evidence>
<dbReference type="GO" id="GO:0005524">
    <property type="term" value="F:ATP binding"/>
    <property type="evidence" value="ECO:0007669"/>
    <property type="project" value="UniProtKB-KW"/>
</dbReference>
<comment type="similarity">
    <text evidence="1">Belongs to the carbohydrate kinase PfkB family.</text>
</comment>